<dbReference type="PANTHER" id="PTHR37691:SF1">
    <property type="entry name" value="BLR3518 PROTEIN"/>
    <property type="match status" value="1"/>
</dbReference>
<name>A0A4R5NBS1_9LACO</name>
<organism evidence="1 2">
    <name type="scientific">Leuconostoc fallax</name>
    <dbReference type="NCBI Taxonomy" id="1251"/>
    <lineage>
        <taxon>Bacteria</taxon>
        <taxon>Bacillati</taxon>
        <taxon>Bacillota</taxon>
        <taxon>Bacilli</taxon>
        <taxon>Lactobacillales</taxon>
        <taxon>Lactobacillaceae</taxon>
        <taxon>Leuconostoc</taxon>
    </lineage>
</organism>
<keyword evidence="2" id="KW-1185">Reference proteome</keyword>
<dbReference type="RefSeq" id="WP_010006836.1">
    <property type="nucleotide sequence ID" value="NZ_JAGYGP010000003.1"/>
</dbReference>
<dbReference type="STRING" id="907931.GCA_000165675_01861"/>
<protein>
    <submittedName>
        <fullName evidence="1">Uncharacterized protein</fullName>
    </submittedName>
</protein>
<reference evidence="1 2" key="1">
    <citation type="journal article" date="2019" name="Appl. Microbiol. Biotechnol.">
        <title>Uncovering carbohydrate metabolism through a genotype-phenotype association study of 56 lactic acid bacteria genomes.</title>
        <authorList>
            <person name="Buron-Moles G."/>
            <person name="Chailyan A."/>
            <person name="Dolejs I."/>
            <person name="Forster J."/>
            <person name="Miks M.H."/>
        </authorList>
    </citation>
    <scope>NUCLEOTIDE SEQUENCE [LARGE SCALE GENOMIC DNA]</scope>
    <source>
        <strain evidence="1 2">ATCC 700006</strain>
    </source>
</reference>
<gene>
    <name evidence="1" type="ORF">C5L23_001609</name>
</gene>
<dbReference type="Proteomes" id="UP000295681">
    <property type="component" value="Unassembled WGS sequence"/>
</dbReference>
<comment type="caution">
    <text evidence="1">The sequence shown here is derived from an EMBL/GenBank/DDBJ whole genome shotgun (WGS) entry which is preliminary data.</text>
</comment>
<dbReference type="Gene3D" id="3.40.1260.10">
    <property type="entry name" value="DsrEFH-like"/>
    <property type="match status" value="1"/>
</dbReference>
<evidence type="ECO:0000313" key="1">
    <source>
        <dbReference type="EMBL" id="TDG70085.1"/>
    </source>
</evidence>
<dbReference type="PANTHER" id="PTHR37691">
    <property type="entry name" value="BLR3518 PROTEIN"/>
    <property type="match status" value="1"/>
</dbReference>
<dbReference type="SUPFAM" id="SSF75169">
    <property type="entry name" value="DsrEFH-like"/>
    <property type="match status" value="1"/>
</dbReference>
<dbReference type="InterPro" id="IPR003787">
    <property type="entry name" value="Sulphur_relay_DsrE/F-like"/>
</dbReference>
<sequence>MNVIFHIDETNRWQTALANIKNFSEWQKQHADKGTIELLINGEAVEQAVTGDAINLEQLVNNGIDVAVCQNAMRQRQITHTDLQQGVRIVPAGVVELAMKQTEGFSYIKP</sequence>
<dbReference type="EMBL" id="PUFI01000002">
    <property type="protein sequence ID" value="TDG70085.1"/>
    <property type="molecule type" value="Genomic_DNA"/>
</dbReference>
<dbReference type="AlphaFoldDB" id="A0A4R5NBS1"/>
<evidence type="ECO:0000313" key="2">
    <source>
        <dbReference type="Proteomes" id="UP000295681"/>
    </source>
</evidence>
<dbReference type="InterPro" id="IPR027396">
    <property type="entry name" value="DsrEFH-like"/>
</dbReference>
<dbReference type="Pfam" id="PF02635">
    <property type="entry name" value="DsrE"/>
    <property type="match status" value="1"/>
</dbReference>
<accession>A0A4R5NBS1</accession>
<proteinExistence type="predicted"/>